<proteinExistence type="predicted"/>
<dbReference type="PANTHER" id="PTHR31500:SF68">
    <property type="entry name" value="AT-HOOK MOTIF NUCLEAR-LOCALIZED PROTEIN 14"/>
    <property type="match status" value="1"/>
</dbReference>
<evidence type="ECO:0000256" key="4">
    <source>
        <dbReference type="ARBA" id="ARBA00023242"/>
    </source>
</evidence>
<evidence type="ECO:0000256" key="2">
    <source>
        <dbReference type="ARBA" id="ARBA00023125"/>
    </source>
</evidence>
<keyword evidence="1 5" id="KW-0805">Transcription regulation</keyword>
<feature type="domain" description="PPC" evidence="7">
    <location>
        <begin position="128"/>
        <end position="267"/>
    </location>
</feature>
<organism evidence="8 9">
    <name type="scientific">Quillaja saponaria</name>
    <name type="common">Soap bark tree</name>
    <dbReference type="NCBI Taxonomy" id="32244"/>
    <lineage>
        <taxon>Eukaryota</taxon>
        <taxon>Viridiplantae</taxon>
        <taxon>Streptophyta</taxon>
        <taxon>Embryophyta</taxon>
        <taxon>Tracheophyta</taxon>
        <taxon>Spermatophyta</taxon>
        <taxon>Magnoliopsida</taxon>
        <taxon>eudicotyledons</taxon>
        <taxon>Gunneridae</taxon>
        <taxon>Pentapetalae</taxon>
        <taxon>rosids</taxon>
        <taxon>fabids</taxon>
        <taxon>Fabales</taxon>
        <taxon>Quillajaceae</taxon>
        <taxon>Quillaja</taxon>
    </lineage>
</organism>
<dbReference type="KEGG" id="qsa:O6P43_007692"/>
<dbReference type="InterPro" id="IPR039605">
    <property type="entry name" value="AHL"/>
</dbReference>
<dbReference type="InterPro" id="IPR005175">
    <property type="entry name" value="PPC_dom"/>
</dbReference>
<feature type="region of interest" description="Disordered" evidence="6">
    <location>
        <begin position="259"/>
        <end position="358"/>
    </location>
</feature>
<keyword evidence="9" id="KW-1185">Reference proteome</keyword>
<reference evidence="8" key="1">
    <citation type="journal article" date="2023" name="Science">
        <title>Elucidation of the pathway for biosynthesis of saponin adjuvants from the soapbark tree.</title>
        <authorList>
            <person name="Reed J."/>
            <person name="Orme A."/>
            <person name="El-Demerdash A."/>
            <person name="Owen C."/>
            <person name="Martin L.B.B."/>
            <person name="Misra R.C."/>
            <person name="Kikuchi S."/>
            <person name="Rejzek M."/>
            <person name="Martin A.C."/>
            <person name="Harkess A."/>
            <person name="Leebens-Mack J."/>
            <person name="Louveau T."/>
            <person name="Stephenson M.J."/>
            <person name="Osbourn A."/>
        </authorList>
    </citation>
    <scope>NUCLEOTIDE SEQUENCE</scope>
    <source>
        <strain evidence="8">S10</strain>
    </source>
</reference>
<comment type="subcellular location">
    <subcellularLocation>
        <location evidence="5">Nucleus</location>
    </subcellularLocation>
</comment>
<comment type="function">
    <text evidence="5">Transcription factor that specifically binds AT-rich DNA sequences related to the nuclear matrix attachment regions (MARs).</text>
</comment>
<dbReference type="PROSITE" id="PS51742">
    <property type="entry name" value="PPC"/>
    <property type="match status" value="1"/>
</dbReference>
<evidence type="ECO:0000313" key="8">
    <source>
        <dbReference type="EMBL" id="KAJ7978189.1"/>
    </source>
</evidence>
<evidence type="ECO:0000256" key="6">
    <source>
        <dbReference type="SAM" id="MobiDB-lite"/>
    </source>
</evidence>
<dbReference type="Pfam" id="PF03479">
    <property type="entry name" value="PCC"/>
    <property type="match status" value="1"/>
</dbReference>
<sequence length="358" mass="37158">MEPNESQLSSYYHHQHQQGTTTTVTPSTTVTTTTSPTNGLLPNTEGPHLLYPHSVPSAVSSQLEPAKRKRGRPRKYGTPEQALAAKKSAATSSHSYSSKDKKDTSVGGGSPSYTGSSKKSQSFSLGNAGQGFTPHVITVAAGEDVGQKIMLFMQQSKREICILSASGSISNASLRQPATSGGNVTYEGRFEIISLSGSFIRTELGGRAGGLSVCLSSTDGQIIGGGVGGPLKAAGPVQVIAGTFVIESKKDVGAGVKGDVLSSRLPSPVGGESVSSGGFRSAVDSSGRNPIRGNDDHQTIGGSHFMVQPRGVHVTPSQPTDWRGHPDARNTAGYELTGRTGLGAHQSPENGDYDQIPD</sequence>
<evidence type="ECO:0000256" key="5">
    <source>
        <dbReference type="RuleBase" id="RU367031"/>
    </source>
</evidence>
<keyword evidence="2 5" id="KW-0238">DNA-binding</keyword>
<name>A0AAD7VJU8_QUISA</name>
<comment type="caution">
    <text evidence="8">The sequence shown here is derived from an EMBL/GenBank/DDBJ whole genome shotgun (WGS) entry which is preliminary data.</text>
</comment>
<dbReference type="GO" id="GO:0005634">
    <property type="term" value="C:nucleus"/>
    <property type="evidence" value="ECO:0007669"/>
    <property type="project" value="UniProtKB-SubCell"/>
</dbReference>
<keyword evidence="4 5" id="KW-0539">Nucleus</keyword>
<accession>A0AAD7VJU8</accession>
<evidence type="ECO:0000313" key="9">
    <source>
        <dbReference type="Proteomes" id="UP001163823"/>
    </source>
</evidence>
<dbReference type="EMBL" id="JARAOO010000003">
    <property type="protein sequence ID" value="KAJ7978189.1"/>
    <property type="molecule type" value="Genomic_DNA"/>
</dbReference>
<feature type="compositionally biased region" description="Low complexity" evidence="6">
    <location>
        <begin position="82"/>
        <end position="96"/>
    </location>
</feature>
<protein>
    <recommendedName>
        <fullName evidence="5">AT-hook motif nuclear-localized protein</fullName>
    </recommendedName>
</protein>
<feature type="compositionally biased region" description="Low complexity" evidence="6">
    <location>
        <begin position="266"/>
        <end position="278"/>
    </location>
</feature>
<dbReference type="Proteomes" id="UP001163823">
    <property type="component" value="Chromosome 3"/>
</dbReference>
<dbReference type="GO" id="GO:0003680">
    <property type="term" value="F:minor groove of adenine-thymine-rich DNA binding"/>
    <property type="evidence" value="ECO:0007669"/>
    <property type="project" value="UniProtKB-UniRule"/>
</dbReference>
<keyword evidence="3 5" id="KW-0804">Transcription</keyword>
<dbReference type="CDD" id="cd11378">
    <property type="entry name" value="DUF296"/>
    <property type="match status" value="1"/>
</dbReference>
<feature type="compositionally biased region" description="Low complexity" evidence="6">
    <location>
        <begin position="1"/>
        <end position="37"/>
    </location>
</feature>
<dbReference type="PANTHER" id="PTHR31500">
    <property type="entry name" value="AT-HOOK MOTIF NUCLEAR-LOCALIZED PROTEIN 9"/>
    <property type="match status" value="1"/>
</dbReference>
<dbReference type="AlphaFoldDB" id="A0AAD7VJU8"/>
<feature type="compositionally biased region" description="Polar residues" evidence="6">
    <location>
        <begin position="111"/>
        <end position="125"/>
    </location>
</feature>
<dbReference type="SUPFAM" id="SSF117856">
    <property type="entry name" value="AF0104/ALDC/Ptd012-like"/>
    <property type="match status" value="1"/>
</dbReference>
<feature type="region of interest" description="Disordered" evidence="6">
    <location>
        <begin position="1"/>
        <end position="125"/>
    </location>
</feature>
<dbReference type="Gene3D" id="3.30.1330.80">
    <property type="entry name" value="Hypothetical protein, similar to alpha- acetolactate decarboxylase, domain 2"/>
    <property type="match status" value="1"/>
</dbReference>
<evidence type="ECO:0000256" key="3">
    <source>
        <dbReference type="ARBA" id="ARBA00023163"/>
    </source>
</evidence>
<evidence type="ECO:0000256" key="1">
    <source>
        <dbReference type="ARBA" id="ARBA00023015"/>
    </source>
</evidence>
<gene>
    <name evidence="8" type="ORF">O6P43_007692</name>
</gene>
<evidence type="ECO:0000259" key="7">
    <source>
        <dbReference type="PROSITE" id="PS51742"/>
    </source>
</evidence>
<comment type="domain">
    <text evidence="5">The PPC domain mediates interactions between AHL proteins.</text>
</comment>